<feature type="domain" description="NAD/GMP synthase" evidence="1">
    <location>
        <begin position="5"/>
        <end position="83"/>
    </location>
</feature>
<dbReference type="GO" id="GO:0006163">
    <property type="term" value="P:purine nucleotide metabolic process"/>
    <property type="evidence" value="ECO:0007669"/>
    <property type="project" value="UniProtKB-ARBA"/>
</dbReference>
<protein>
    <recommendedName>
        <fullName evidence="1">NAD/GMP synthase domain-containing protein</fullName>
    </recommendedName>
</protein>
<comment type="caution">
    <text evidence="2">The sequence shown here is derived from an EMBL/GenBank/DDBJ whole genome shotgun (WGS) entry which is preliminary data.</text>
</comment>
<reference evidence="2" key="1">
    <citation type="journal article" date="2021" name="PeerJ">
        <title>Extensive microbial diversity within the chicken gut microbiome revealed by metagenomics and culture.</title>
        <authorList>
            <person name="Gilroy R."/>
            <person name="Ravi A."/>
            <person name="Getino M."/>
            <person name="Pursley I."/>
            <person name="Horton D.L."/>
            <person name="Alikhan N.F."/>
            <person name="Baker D."/>
            <person name="Gharbi K."/>
            <person name="Hall N."/>
            <person name="Watson M."/>
            <person name="Adriaenssens E.M."/>
            <person name="Foster-Nyarko E."/>
            <person name="Jarju S."/>
            <person name="Secka A."/>
            <person name="Antonio M."/>
            <person name="Oren A."/>
            <person name="Chaudhuri R.R."/>
            <person name="La Ragione R."/>
            <person name="Hildebrand F."/>
            <person name="Pallen M.J."/>
        </authorList>
    </citation>
    <scope>NUCLEOTIDE SEQUENCE</scope>
    <source>
        <strain evidence="2">A5-1222</strain>
    </source>
</reference>
<feature type="non-terminal residue" evidence="2">
    <location>
        <position position="84"/>
    </location>
</feature>
<dbReference type="InterPro" id="IPR014729">
    <property type="entry name" value="Rossmann-like_a/b/a_fold"/>
</dbReference>
<dbReference type="SUPFAM" id="SSF52402">
    <property type="entry name" value="Adenine nucleotide alpha hydrolases-like"/>
    <property type="match status" value="1"/>
</dbReference>
<reference evidence="2" key="2">
    <citation type="submission" date="2021-04" db="EMBL/GenBank/DDBJ databases">
        <authorList>
            <person name="Gilroy R."/>
        </authorList>
    </citation>
    <scope>NUCLEOTIDE SEQUENCE</scope>
    <source>
        <strain evidence="2">A5-1222</strain>
    </source>
</reference>
<dbReference type="Gene3D" id="3.40.50.620">
    <property type="entry name" value="HUPs"/>
    <property type="match status" value="1"/>
</dbReference>
<gene>
    <name evidence="2" type="ORF">H9897_01595</name>
</gene>
<dbReference type="AlphaFoldDB" id="A0A9E2NW10"/>
<evidence type="ECO:0000313" key="3">
    <source>
        <dbReference type="Proteomes" id="UP000824247"/>
    </source>
</evidence>
<proteinExistence type="predicted"/>
<sequence length="84" mass="9728">MKNKIEVIINSIKQITNQTSRKTFIIGVSGGIDSCLSLKILTKYFSDYKIYAYYLPIEFDSEKTNIELIEQDFNINIQKVDLTN</sequence>
<dbReference type="EMBL" id="JAHLFM010000023">
    <property type="protein sequence ID" value="MBU3830825.1"/>
    <property type="molecule type" value="Genomic_DNA"/>
</dbReference>
<accession>A0A9E2NW10</accession>
<evidence type="ECO:0000259" key="1">
    <source>
        <dbReference type="Pfam" id="PF02540"/>
    </source>
</evidence>
<dbReference type="Proteomes" id="UP000824247">
    <property type="component" value="Unassembled WGS sequence"/>
</dbReference>
<name>A0A9E2NW10_9BACT</name>
<dbReference type="InterPro" id="IPR022310">
    <property type="entry name" value="NAD/GMP_synthase"/>
</dbReference>
<evidence type="ECO:0000313" key="2">
    <source>
        <dbReference type="EMBL" id="MBU3830825.1"/>
    </source>
</evidence>
<organism evidence="2 3">
    <name type="scientific">Candidatus Ureaplasma intestinipullorum</name>
    <dbReference type="NCBI Taxonomy" id="2838770"/>
    <lineage>
        <taxon>Bacteria</taxon>
        <taxon>Bacillati</taxon>
        <taxon>Mycoplasmatota</taxon>
        <taxon>Mycoplasmoidales</taxon>
        <taxon>Mycoplasmoidaceae</taxon>
        <taxon>Ureaplasma</taxon>
    </lineage>
</organism>
<dbReference type="Pfam" id="PF02540">
    <property type="entry name" value="NAD_synthase"/>
    <property type="match status" value="1"/>
</dbReference>